<organism evidence="4 5">
    <name type="scientific">Entamoeba histolytica</name>
    <dbReference type="NCBI Taxonomy" id="5759"/>
    <lineage>
        <taxon>Eukaryota</taxon>
        <taxon>Amoebozoa</taxon>
        <taxon>Evosea</taxon>
        <taxon>Archamoebae</taxon>
        <taxon>Mastigamoebida</taxon>
        <taxon>Entamoebidae</taxon>
        <taxon>Entamoeba</taxon>
    </lineage>
</organism>
<dbReference type="CDD" id="cd01283">
    <property type="entry name" value="cytidine_deaminase"/>
    <property type="match status" value="1"/>
</dbReference>
<dbReference type="FunFam" id="3.40.140.10:FF:000117">
    <property type="entry name" value="Cytidine deaminase,putative"/>
    <property type="match status" value="1"/>
</dbReference>
<dbReference type="PROSITE" id="PS51747">
    <property type="entry name" value="CYT_DCMP_DEAMINASES_2"/>
    <property type="match status" value="1"/>
</dbReference>
<dbReference type="Pfam" id="PF08211">
    <property type="entry name" value="dCMP_cyt_deam_2"/>
    <property type="match status" value="1"/>
</dbReference>
<name>A0A5K1U3E6_ENTHI</name>
<dbReference type="Pfam" id="PF00383">
    <property type="entry name" value="dCMP_cyt_deam_1"/>
    <property type="match status" value="1"/>
</dbReference>
<dbReference type="SUPFAM" id="SSF53927">
    <property type="entry name" value="Cytidine deaminase-like"/>
    <property type="match status" value="2"/>
</dbReference>
<reference evidence="4 5" key="1">
    <citation type="submission" date="2016-05" db="EMBL/GenBank/DDBJ databases">
        <title>First whole genome sequencing of Entamoeba histolytica HM1:IMSS-clone-6.</title>
        <authorList>
            <person name="Mukherjee Avik.K."/>
            <person name="Izumyama S."/>
            <person name="Nakada-Tsukui K."/>
            <person name="Nozaki T."/>
        </authorList>
    </citation>
    <scope>NUCLEOTIDE SEQUENCE [LARGE SCALE GENOMIC DNA]</scope>
    <source>
        <strain evidence="4 5">HM1:IMSS clone 6</strain>
    </source>
</reference>
<evidence type="ECO:0000256" key="2">
    <source>
        <dbReference type="ARBA" id="ARBA00011738"/>
    </source>
</evidence>
<gene>
    <name evidence="4" type="ORF">CL6EHI_012930</name>
</gene>
<accession>A0A5K1U3E6</accession>
<dbReference type="GO" id="GO:0004126">
    <property type="term" value="F:cytidine deaminase activity"/>
    <property type="evidence" value="ECO:0007669"/>
    <property type="project" value="InterPro"/>
</dbReference>
<dbReference type="InterPro" id="IPR002125">
    <property type="entry name" value="CMP_dCMP_dom"/>
</dbReference>
<evidence type="ECO:0000313" key="5">
    <source>
        <dbReference type="Proteomes" id="UP000078387"/>
    </source>
</evidence>
<dbReference type="InterPro" id="IPR050202">
    <property type="entry name" value="Cyt/Deoxycyt_deaminase"/>
</dbReference>
<feature type="domain" description="CMP/dCMP-type deaminase" evidence="3">
    <location>
        <begin position="62"/>
        <end position="181"/>
    </location>
</feature>
<dbReference type="PANTHER" id="PTHR11644">
    <property type="entry name" value="CYTIDINE DEAMINASE"/>
    <property type="match status" value="1"/>
</dbReference>
<dbReference type="EMBL" id="BDEQ01000001">
    <property type="protein sequence ID" value="GAT93329.1"/>
    <property type="molecule type" value="Genomic_DNA"/>
</dbReference>
<dbReference type="OMA" id="NYSPCGH"/>
<dbReference type="InterPro" id="IPR016193">
    <property type="entry name" value="Cytidine_deaminase-like"/>
</dbReference>
<evidence type="ECO:0000259" key="3">
    <source>
        <dbReference type="PROSITE" id="PS51747"/>
    </source>
</evidence>
<dbReference type="VEuPathDB" id="AmoebaDB:EHI5A_010240"/>
<dbReference type="GO" id="GO:0055086">
    <property type="term" value="P:nucleobase-containing small molecule metabolic process"/>
    <property type="evidence" value="ECO:0007669"/>
    <property type="project" value="UniProtKB-ARBA"/>
</dbReference>
<dbReference type="Gene3D" id="3.40.140.10">
    <property type="entry name" value="Cytidine Deaminase, domain 2"/>
    <property type="match status" value="2"/>
</dbReference>
<dbReference type="VEuPathDB" id="AmoebaDB:EHI_012930"/>
<dbReference type="PANTHER" id="PTHR11644:SF2">
    <property type="entry name" value="CYTIDINE DEAMINASE"/>
    <property type="match status" value="1"/>
</dbReference>
<protein>
    <submittedName>
        <fullName evidence="4">Cytidine deaminase putative</fullName>
    </submittedName>
</protein>
<dbReference type="VEuPathDB" id="AmoebaDB:EHI8A_055170"/>
<dbReference type="GO" id="GO:0008270">
    <property type="term" value="F:zinc ion binding"/>
    <property type="evidence" value="ECO:0007669"/>
    <property type="project" value="InterPro"/>
</dbReference>
<dbReference type="NCBIfam" id="NF006537">
    <property type="entry name" value="PRK09027.1"/>
    <property type="match status" value="1"/>
</dbReference>
<dbReference type="GO" id="GO:0005829">
    <property type="term" value="C:cytosol"/>
    <property type="evidence" value="ECO:0007669"/>
    <property type="project" value="TreeGrafter"/>
</dbReference>
<comment type="similarity">
    <text evidence="1">Belongs to the cytidine and deoxycytidylate deaminase family.</text>
</comment>
<proteinExistence type="inferred from homology"/>
<sequence>MSITLKLHLKDLKQQHENYKADYELLEEYFSTKEFTGCFPKTLVDQLKSHHKGQDEIDLLVETLKPLVCIGSCYALCKPSQFPVGGCCYCKESGNAYIGFNMESAGRWIGYSVHGEQCTTNNALIHGEKKIDLLVISYTPCGHCRQYLNQFANRDEFLCHIVTLNRTFHLRELLPFDFRPSDLPSITFPDTSKFVIKSKVGDDVDMKFINQVIDCAKDSHVDNLMCYLGVGLVIGKEIYLGNYIESCAHNPSFHPMNGAISQLTLNGKDVSDVDSIILVQYENSPFKMEESAIGIIKGYGYTNSKITTITIG</sequence>
<dbReference type="Proteomes" id="UP000078387">
    <property type="component" value="Unassembled WGS sequence"/>
</dbReference>
<dbReference type="GO" id="GO:0072527">
    <property type="term" value="P:pyrimidine-containing compound metabolic process"/>
    <property type="evidence" value="ECO:0007669"/>
    <property type="project" value="UniProtKB-ARBA"/>
</dbReference>
<comment type="caution">
    <text evidence="4">The sequence shown here is derived from an EMBL/GenBank/DDBJ whole genome shotgun (WGS) entry which is preliminary data.</text>
</comment>
<dbReference type="VEuPathDB" id="AmoebaDB:EHI7A_055280"/>
<evidence type="ECO:0000256" key="1">
    <source>
        <dbReference type="ARBA" id="ARBA00006576"/>
    </source>
</evidence>
<comment type="subunit">
    <text evidence="2">Homodimer.</text>
</comment>
<evidence type="ECO:0000313" key="4">
    <source>
        <dbReference type="EMBL" id="GAT93329.1"/>
    </source>
</evidence>
<dbReference type="VEuPathDB" id="AmoebaDB:KM1_012340"/>
<dbReference type="InterPro" id="IPR013171">
    <property type="entry name" value="Cyd/dCyd_deaminase_Zn-bd"/>
</dbReference>
<dbReference type="AlphaFoldDB" id="A0A5K1U3E6"/>
<dbReference type="FunFam" id="3.40.140.10:FF:000116">
    <property type="entry name" value="Cytidine deaminase, putative"/>
    <property type="match status" value="1"/>
</dbReference>